<dbReference type="AlphaFoldDB" id="A0A2H0N597"/>
<gene>
    <name evidence="2" type="ORF">COV59_02660</name>
</gene>
<feature type="compositionally biased region" description="Gly residues" evidence="1">
    <location>
        <begin position="1"/>
        <end position="15"/>
    </location>
</feature>
<sequence>MIAEGAGVGTAGGELSGASGRCALPDEHAGHDQEENCVARGDHSGADGGSHSNDHERTDQQHGPAGAGGEERQSCPDKDNAAEGVLTEFAEQVDRVRPARDQEEDLKACDPEQVHRVHQVPGFEVAHVVEGVHRGSFRVSYVYVIMKSRECQC</sequence>
<feature type="region of interest" description="Disordered" evidence="1">
    <location>
        <begin position="1"/>
        <end position="84"/>
    </location>
</feature>
<feature type="compositionally biased region" description="Basic and acidic residues" evidence="1">
    <location>
        <begin position="69"/>
        <end position="81"/>
    </location>
</feature>
<comment type="caution">
    <text evidence="2">The sequence shown here is derived from an EMBL/GenBank/DDBJ whole genome shotgun (WGS) entry which is preliminary data.</text>
</comment>
<evidence type="ECO:0000256" key="1">
    <source>
        <dbReference type="SAM" id="MobiDB-lite"/>
    </source>
</evidence>
<proteinExistence type="predicted"/>
<protein>
    <submittedName>
        <fullName evidence="2">Uncharacterized protein</fullName>
    </submittedName>
</protein>
<dbReference type="Proteomes" id="UP000229600">
    <property type="component" value="Unassembled WGS sequence"/>
</dbReference>
<organism evidence="2 3">
    <name type="scientific">Candidatus Magasanikbacteria bacterium CG11_big_fil_rev_8_21_14_0_20_39_34</name>
    <dbReference type="NCBI Taxonomy" id="1974653"/>
    <lineage>
        <taxon>Bacteria</taxon>
        <taxon>Candidatus Magasanikiibacteriota</taxon>
    </lineage>
</organism>
<evidence type="ECO:0000313" key="2">
    <source>
        <dbReference type="EMBL" id="PIR04061.1"/>
    </source>
</evidence>
<evidence type="ECO:0000313" key="3">
    <source>
        <dbReference type="Proteomes" id="UP000229600"/>
    </source>
</evidence>
<reference evidence="2 3" key="1">
    <citation type="submission" date="2017-09" db="EMBL/GenBank/DDBJ databases">
        <title>Depth-based differentiation of microbial function through sediment-hosted aquifers and enrichment of novel symbionts in the deep terrestrial subsurface.</title>
        <authorList>
            <person name="Probst A.J."/>
            <person name="Ladd B."/>
            <person name="Jarett J.K."/>
            <person name="Geller-Mcgrath D.E."/>
            <person name="Sieber C.M."/>
            <person name="Emerson J.B."/>
            <person name="Anantharaman K."/>
            <person name="Thomas B.C."/>
            <person name="Malmstrom R."/>
            <person name="Stieglmeier M."/>
            <person name="Klingl A."/>
            <person name="Woyke T."/>
            <person name="Ryan C.M."/>
            <person name="Banfield J.F."/>
        </authorList>
    </citation>
    <scope>NUCLEOTIDE SEQUENCE [LARGE SCALE GENOMIC DNA]</scope>
    <source>
        <strain evidence="2">CG11_big_fil_rev_8_21_14_0_20_39_34</strain>
    </source>
</reference>
<feature type="compositionally biased region" description="Basic and acidic residues" evidence="1">
    <location>
        <begin position="24"/>
        <end position="34"/>
    </location>
</feature>
<dbReference type="EMBL" id="PCWN01000007">
    <property type="protein sequence ID" value="PIR04061.1"/>
    <property type="molecule type" value="Genomic_DNA"/>
</dbReference>
<accession>A0A2H0N597</accession>
<name>A0A2H0N597_9BACT</name>